<keyword evidence="1" id="KW-1133">Transmembrane helix</keyword>
<dbReference type="AlphaFoldDB" id="A0A229FW36"/>
<gene>
    <name evidence="2" type="ORF">AOC33_03830</name>
</gene>
<comment type="caution">
    <text evidence="2">The sequence shown here is derived from an EMBL/GenBank/DDBJ whole genome shotgun (WGS) entry which is preliminary data.</text>
</comment>
<protein>
    <submittedName>
        <fullName evidence="2">Uncharacterized protein</fullName>
    </submittedName>
</protein>
<dbReference type="Proteomes" id="UP000215188">
    <property type="component" value="Unassembled WGS sequence"/>
</dbReference>
<dbReference type="RefSeq" id="WP_089515244.1">
    <property type="nucleotide sequence ID" value="NZ_NJGG01000001.1"/>
</dbReference>
<feature type="transmembrane region" description="Helical" evidence="1">
    <location>
        <begin position="36"/>
        <end position="58"/>
    </location>
</feature>
<keyword evidence="3" id="KW-1185">Reference proteome</keyword>
<reference evidence="2 3" key="1">
    <citation type="submission" date="2017-06" db="EMBL/GenBank/DDBJ databases">
        <title>Reclassification of a Polynucleobacter cosmopolitanus strain isolated from tropical Lake Victoria as Polynucleobacter victoriensis comb. nov.</title>
        <authorList>
            <person name="Hahn M.W."/>
        </authorList>
    </citation>
    <scope>NUCLEOTIDE SEQUENCE [LARGE SCALE GENOMIC DNA]</scope>
    <source>
        <strain evidence="2 3">MWH-MoIso2</strain>
    </source>
</reference>
<dbReference type="EMBL" id="NJGG01000001">
    <property type="protein sequence ID" value="OXL16216.1"/>
    <property type="molecule type" value="Genomic_DNA"/>
</dbReference>
<organism evidence="2 3">
    <name type="scientific">Polynucleobacter cosmopolitanus</name>
    <dbReference type="NCBI Taxonomy" id="351345"/>
    <lineage>
        <taxon>Bacteria</taxon>
        <taxon>Pseudomonadati</taxon>
        <taxon>Pseudomonadota</taxon>
        <taxon>Betaproteobacteria</taxon>
        <taxon>Burkholderiales</taxon>
        <taxon>Burkholderiaceae</taxon>
        <taxon>Polynucleobacter</taxon>
    </lineage>
</organism>
<evidence type="ECO:0000313" key="2">
    <source>
        <dbReference type="EMBL" id="OXL16216.1"/>
    </source>
</evidence>
<sequence length="61" mass="6919">MTVAAIDSFEHLATKADLHLFEIRVLQSQDEMKNDLIKWMAGLLFIQVGLCLSVVLFFHGN</sequence>
<name>A0A229FW36_9BURK</name>
<keyword evidence="1" id="KW-0472">Membrane</keyword>
<dbReference type="OrthoDB" id="9133087at2"/>
<keyword evidence="1" id="KW-0812">Transmembrane</keyword>
<accession>A0A229FW36</accession>
<proteinExistence type="predicted"/>
<evidence type="ECO:0000256" key="1">
    <source>
        <dbReference type="SAM" id="Phobius"/>
    </source>
</evidence>
<evidence type="ECO:0000313" key="3">
    <source>
        <dbReference type="Proteomes" id="UP000215188"/>
    </source>
</evidence>